<evidence type="ECO:0000313" key="5">
    <source>
        <dbReference type="EMBL" id="ASY20537.1"/>
    </source>
</evidence>
<dbReference type="GO" id="GO:0042026">
    <property type="term" value="P:protein refolding"/>
    <property type="evidence" value="ECO:0007669"/>
    <property type="project" value="TreeGrafter"/>
</dbReference>
<dbReference type="GO" id="GO:0006260">
    <property type="term" value="P:DNA replication"/>
    <property type="evidence" value="ECO:0007669"/>
    <property type="project" value="UniProtKB-KW"/>
</dbReference>
<sequence>MAAKDLYEKDFYKVLGVDKKAAADEIKRKYRGLVKDLHPDTNHGDSAKEEKFKAVSEAYEILSDPKKRAEYDEARSLFERGGFRAPGGGGNFQGGDFSDIFGGGNPQDIFANLFGGGGRRGPRKGQDLQTEATITFRESVFGTNLDLRLGTDRGAAQNITARVPAGVNDGAKIRVKGKGAPGEAGPGDLFILLHVKPHPIFSRKAENLTITLPITFTEAALGADVKVPVMSGEEVTVRIAPGTPNGRTLRVKGRGITKGSHVGDLLVTVDVQVPQRVDGKALEALKTFAVETAGEDVRAELAAKAKQ</sequence>
<dbReference type="SUPFAM" id="SSF46565">
    <property type="entry name" value="Chaperone J-domain"/>
    <property type="match status" value="1"/>
</dbReference>
<evidence type="ECO:0000256" key="1">
    <source>
        <dbReference type="ARBA" id="ARBA00022705"/>
    </source>
</evidence>
<dbReference type="GO" id="GO:0051082">
    <property type="term" value="F:unfolded protein binding"/>
    <property type="evidence" value="ECO:0007669"/>
    <property type="project" value="InterPro"/>
</dbReference>
<feature type="domain" description="J" evidence="4">
    <location>
        <begin position="10"/>
        <end position="75"/>
    </location>
</feature>
<dbReference type="Gene3D" id="1.10.287.110">
    <property type="entry name" value="DnaJ domain"/>
    <property type="match status" value="1"/>
</dbReference>
<dbReference type="OrthoDB" id="9779889at2"/>
<dbReference type="PANTHER" id="PTHR43096:SF54">
    <property type="entry name" value="CHAPERONE PROTEIN DNAJ 1"/>
    <property type="match status" value="1"/>
</dbReference>
<evidence type="ECO:0000259" key="4">
    <source>
        <dbReference type="PROSITE" id="PS50076"/>
    </source>
</evidence>
<dbReference type="KEGG" id="pvn:A7sIIA15_06825"/>
<dbReference type="PROSITE" id="PS00636">
    <property type="entry name" value="DNAJ_1"/>
    <property type="match status" value="1"/>
</dbReference>
<dbReference type="InterPro" id="IPR002939">
    <property type="entry name" value="DnaJ_C"/>
</dbReference>
<keyword evidence="2" id="KW-0346">Stress response</keyword>
<keyword evidence="3" id="KW-0143">Chaperone</keyword>
<dbReference type="InterPro" id="IPR008971">
    <property type="entry name" value="HSP40/DnaJ_pept-bd"/>
</dbReference>
<dbReference type="SUPFAM" id="SSF49493">
    <property type="entry name" value="HSP40/DnaJ peptide-binding domain"/>
    <property type="match status" value="2"/>
</dbReference>
<dbReference type="CDD" id="cd06257">
    <property type="entry name" value="DnaJ"/>
    <property type="match status" value="1"/>
</dbReference>
<dbReference type="Pfam" id="PF00226">
    <property type="entry name" value="DnaJ"/>
    <property type="match status" value="1"/>
</dbReference>
<gene>
    <name evidence="5" type="ORF">A7sIIA15_06825</name>
</gene>
<dbReference type="GO" id="GO:0005737">
    <property type="term" value="C:cytoplasm"/>
    <property type="evidence" value="ECO:0007669"/>
    <property type="project" value="TreeGrafter"/>
</dbReference>
<evidence type="ECO:0000256" key="3">
    <source>
        <dbReference type="ARBA" id="ARBA00023186"/>
    </source>
</evidence>
<keyword evidence="6" id="KW-1185">Reference proteome</keyword>
<dbReference type="InterPro" id="IPR018253">
    <property type="entry name" value="DnaJ_domain_CS"/>
</dbReference>
<dbReference type="RefSeq" id="WP_095686383.1">
    <property type="nucleotide sequence ID" value="NZ_CP016776.1"/>
</dbReference>
<keyword evidence="1" id="KW-0235">DNA replication</keyword>
<dbReference type="FunFam" id="2.60.260.20:FF:000013">
    <property type="entry name" value="DnaJ subfamily B member 11"/>
    <property type="match status" value="1"/>
</dbReference>
<reference evidence="5 6" key="1">
    <citation type="submission" date="2016-07" db="EMBL/GenBank/DDBJ databases">
        <title>High microdiversification within the ubiquitous acI lineage of Actinobacteria.</title>
        <authorList>
            <person name="Neuenschwander S.M."/>
            <person name="Salcher M."/>
            <person name="Ghai R."/>
            <person name="Pernthaler J."/>
        </authorList>
    </citation>
    <scope>NUCLEOTIDE SEQUENCE [LARGE SCALE GENOMIC DNA]</scope>
    <source>
        <strain evidence="5">MMS-IIA-15</strain>
    </source>
</reference>
<dbReference type="EMBL" id="CP016776">
    <property type="protein sequence ID" value="ASY20537.1"/>
    <property type="molecule type" value="Genomic_DNA"/>
</dbReference>
<dbReference type="PROSITE" id="PS50076">
    <property type="entry name" value="DNAJ_2"/>
    <property type="match status" value="1"/>
</dbReference>
<dbReference type="Pfam" id="PF01556">
    <property type="entry name" value="DnaJ_C"/>
    <property type="match status" value="1"/>
</dbReference>
<organism evidence="5 6">
    <name type="scientific">Candidatus Planktophila vernalis</name>
    <dbReference type="NCBI Taxonomy" id="1884907"/>
    <lineage>
        <taxon>Bacteria</taxon>
        <taxon>Bacillati</taxon>
        <taxon>Actinomycetota</taxon>
        <taxon>Actinomycetes</taxon>
        <taxon>Candidatus Nanopelagicales</taxon>
        <taxon>Candidatus Nanopelagicaceae</taxon>
        <taxon>Candidatus Planktophila</taxon>
    </lineage>
</organism>
<dbReference type="PANTHER" id="PTHR43096">
    <property type="entry name" value="DNAJ HOMOLOG 1, MITOCHONDRIAL-RELATED"/>
    <property type="match status" value="1"/>
</dbReference>
<accession>A0A249KUV8</accession>
<dbReference type="Proteomes" id="UP000217186">
    <property type="component" value="Chromosome"/>
</dbReference>
<protein>
    <submittedName>
        <fullName evidence="5">Molecular chaperone DnaJ</fullName>
    </submittedName>
</protein>
<evidence type="ECO:0000313" key="6">
    <source>
        <dbReference type="Proteomes" id="UP000217186"/>
    </source>
</evidence>
<dbReference type="CDD" id="cd10747">
    <property type="entry name" value="DnaJ_C"/>
    <property type="match status" value="1"/>
</dbReference>
<dbReference type="SMART" id="SM00271">
    <property type="entry name" value="DnaJ"/>
    <property type="match status" value="1"/>
</dbReference>
<dbReference type="InterPro" id="IPR036869">
    <property type="entry name" value="J_dom_sf"/>
</dbReference>
<dbReference type="Gene3D" id="2.60.260.20">
    <property type="entry name" value="Urease metallochaperone UreE, N-terminal domain"/>
    <property type="match status" value="2"/>
</dbReference>
<proteinExistence type="predicted"/>
<evidence type="ECO:0000256" key="2">
    <source>
        <dbReference type="ARBA" id="ARBA00023016"/>
    </source>
</evidence>
<dbReference type="AlphaFoldDB" id="A0A249KUV8"/>
<dbReference type="InterPro" id="IPR001623">
    <property type="entry name" value="DnaJ_domain"/>
</dbReference>
<dbReference type="PRINTS" id="PR00625">
    <property type="entry name" value="JDOMAIN"/>
</dbReference>
<name>A0A249KUV8_9ACTN</name>